<reference evidence="9" key="1">
    <citation type="submission" date="2020-04" db="EMBL/GenBank/DDBJ databases">
        <authorList>
            <person name="Alioto T."/>
            <person name="Alioto T."/>
            <person name="Gomez Garrido J."/>
        </authorList>
    </citation>
    <scope>NUCLEOTIDE SEQUENCE</scope>
    <source>
        <strain evidence="9">A484AB</strain>
    </source>
</reference>
<keyword evidence="6" id="KW-0472">Membrane</keyword>
<dbReference type="PANTHER" id="PTHR22752">
    <property type="entry name" value="G PROTEIN-COUPLED RECEPTOR"/>
    <property type="match status" value="1"/>
</dbReference>
<dbReference type="GO" id="GO:0005886">
    <property type="term" value="C:plasma membrane"/>
    <property type="evidence" value="ECO:0007669"/>
    <property type="project" value="UniProtKB-SubCell"/>
</dbReference>
<dbReference type="PROSITE" id="PS50262">
    <property type="entry name" value="G_PROTEIN_RECEP_F1_2"/>
    <property type="match status" value="1"/>
</dbReference>
<protein>
    <submittedName>
        <fullName evidence="9">Adenosine receptor A2b-like</fullName>
    </submittedName>
</protein>
<keyword evidence="5" id="KW-0297">G-protein coupled receptor</keyword>
<dbReference type="GO" id="GO:0004930">
    <property type="term" value="F:G protein-coupled receptor activity"/>
    <property type="evidence" value="ECO:0007669"/>
    <property type="project" value="UniProtKB-KW"/>
</dbReference>
<evidence type="ECO:0000256" key="6">
    <source>
        <dbReference type="ARBA" id="ARBA00023136"/>
    </source>
</evidence>
<dbReference type="Pfam" id="PF00001">
    <property type="entry name" value="7tm_1"/>
    <property type="match status" value="1"/>
</dbReference>
<evidence type="ECO:0000256" key="1">
    <source>
        <dbReference type="ARBA" id="ARBA00004651"/>
    </source>
</evidence>
<proteinExistence type="predicted"/>
<name>A0A7D9E031_PARCT</name>
<evidence type="ECO:0000256" key="3">
    <source>
        <dbReference type="ARBA" id="ARBA00022692"/>
    </source>
</evidence>
<dbReference type="AlphaFoldDB" id="A0A7D9E031"/>
<evidence type="ECO:0000256" key="5">
    <source>
        <dbReference type="ARBA" id="ARBA00023040"/>
    </source>
</evidence>
<keyword evidence="8" id="KW-0807">Transducer</keyword>
<dbReference type="InterPro" id="IPR000276">
    <property type="entry name" value="GPCR_Rhodpsn"/>
</dbReference>
<dbReference type="InterPro" id="IPR017452">
    <property type="entry name" value="GPCR_Rhodpsn_7TM"/>
</dbReference>
<keyword evidence="4" id="KW-1133">Transmembrane helix</keyword>
<comment type="subcellular location">
    <subcellularLocation>
        <location evidence="1">Cell membrane</location>
        <topology evidence="1">Multi-pass membrane protein</topology>
    </subcellularLocation>
</comment>
<dbReference type="OrthoDB" id="9046662at2759"/>
<keyword evidence="10" id="KW-1185">Reference proteome</keyword>
<keyword evidence="3" id="KW-0812">Transmembrane</keyword>
<dbReference type="PANTHER" id="PTHR22752:SF1">
    <property type="entry name" value="G-PROTEIN COUPLED RECEPTOR 176"/>
    <property type="match status" value="1"/>
</dbReference>
<dbReference type="SMART" id="SM01381">
    <property type="entry name" value="7TM_GPCR_Srsx"/>
    <property type="match status" value="1"/>
</dbReference>
<evidence type="ECO:0000256" key="7">
    <source>
        <dbReference type="ARBA" id="ARBA00023170"/>
    </source>
</evidence>
<evidence type="ECO:0000256" key="2">
    <source>
        <dbReference type="ARBA" id="ARBA00022475"/>
    </source>
</evidence>
<dbReference type="CDD" id="cd00637">
    <property type="entry name" value="7tm_classA_rhodopsin-like"/>
    <property type="match status" value="1"/>
</dbReference>
<gene>
    <name evidence="9" type="ORF">PACLA_8A021313</name>
</gene>
<keyword evidence="2" id="KW-1003">Cell membrane</keyword>
<dbReference type="PRINTS" id="PR00237">
    <property type="entry name" value="GPCRRHODOPSN"/>
</dbReference>
<organism evidence="9 10">
    <name type="scientific">Paramuricea clavata</name>
    <name type="common">Red gorgonian</name>
    <name type="synonym">Violescent sea-whip</name>
    <dbReference type="NCBI Taxonomy" id="317549"/>
    <lineage>
        <taxon>Eukaryota</taxon>
        <taxon>Metazoa</taxon>
        <taxon>Cnidaria</taxon>
        <taxon>Anthozoa</taxon>
        <taxon>Octocorallia</taxon>
        <taxon>Malacalcyonacea</taxon>
        <taxon>Plexauridae</taxon>
        <taxon>Paramuricea</taxon>
    </lineage>
</organism>
<keyword evidence="7 9" id="KW-0675">Receptor</keyword>
<evidence type="ECO:0000313" key="9">
    <source>
        <dbReference type="EMBL" id="CAB3998236.1"/>
    </source>
</evidence>
<dbReference type="Proteomes" id="UP001152795">
    <property type="component" value="Unassembled WGS sequence"/>
</dbReference>
<dbReference type="Gene3D" id="1.20.1070.10">
    <property type="entry name" value="Rhodopsin 7-helix transmembrane proteins"/>
    <property type="match status" value="1"/>
</dbReference>
<sequence length="373" mass="41532">MAAPNGNGSVHDNTSNTFYNSSKEERIIQASLMIALAIASLAGNGIVAFIVIMQQRLRSLSNILLANLACIDLVKSGVLIPLLTATIVTHPSDSPLKGQVACLILLSFSAFASTVTVLAYLTICTDRYIAVVHPIAYRQSWKSKTSIRSLFVLSPWFIAAIVVFPIHIGSHIDVNIGQETCTRYRAEFLANTTTTAVSLSIFIVSLFALIVLYALLFNSVRELAKRRIQFVSAENSHRVEERVRKLEIHTAKTTAITVAAYVFLWILYMIVTLLRYQDYISFWLDFLSLFFQYTSGVINPFLYFARIKELRDGLKRVIRPRDWRYARTTSMTERSRRSGINLRSPIASNDVKYDEGSAVGSGTGSAEDGPANV</sequence>
<dbReference type="EMBL" id="CACRXK020003306">
    <property type="protein sequence ID" value="CAB3998236.1"/>
    <property type="molecule type" value="Genomic_DNA"/>
</dbReference>
<dbReference type="SUPFAM" id="SSF81321">
    <property type="entry name" value="Family A G protein-coupled receptor-like"/>
    <property type="match status" value="1"/>
</dbReference>
<comment type="caution">
    <text evidence="9">The sequence shown here is derived from an EMBL/GenBank/DDBJ whole genome shotgun (WGS) entry which is preliminary data.</text>
</comment>
<evidence type="ECO:0000256" key="8">
    <source>
        <dbReference type="ARBA" id="ARBA00023224"/>
    </source>
</evidence>
<evidence type="ECO:0000256" key="4">
    <source>
        <dbReference type="ARBA" id="ARBA00022989"/>
    </source>
</evidence>
<evidence type="ECO:0000313" key="10">
    <source>
        <dbReference type="Proteomes" id="UP001152795"/>
    </source>
</evidence>
<accession>A0A7D9E031</accession>